<proteinExistence type="inferred from homology"/>
<evidence type="ECO:0000256" key="5">
    <source>
        <dbReference type="ARBA" id="ARBA00022989"/>
    </source>
</evidence>
<sequence>MTRALLRRVNVLGLLTLLGFFLLWELLVRTGILRFEYLPAPSGVLTAGADLVSSGELPTNLGHTLEATVAGWLLATVVGVLLGTLMALVRPVWVYSMASIDALRSLPIVAFVPVAVLLLGFTTQMEIVVAFYAAVWPVLLNTVAGLRAVHPRLIEVGRVLRVDGVRELWKLRLPAATPYIVTGMRLGLAVSLVLILVAEMVGNPSGVGFALISASQSLQPEVMFAYIVTVSLSGIVLNALLVGLVSIVFRGQMAAAGEK</sequence>
<comment type="caution">
    <text evidence="9">The sequence shown here is derived from an EMBL/GenBank/DDBJ whole genome shotgun (WGS) entry which is preliminary data.</text>
</comment>
<dbReference type="PANTHER" id="PTHR30151">
    <property type="entry name" value="ALKANE SULFONATE ABC TRANSPORTER-RELATED, MEMBRANE SUBUNIT"/>
    <property type="match status" value="1"/>
</dbReference>
<evidence type="ECO:0000313" key="9">
    <source>
        <dbReference type="EMBL" id="PWR13622.1"/>
    </source>
</evidence>
<dbReference type="OrthoDB" id="3173654at2"/>
<comment type="subcellular location">
    <subcellularLocation>
        <location evidence="1 7">Cell membrane</location>
        <topology evidence="1 7">Multi-pass membrane protein</topology>
    </subcellularLocation>
</comment>
<feature type="domain" description="ABC transmembrane type-1" evidence="8">
    <location>
        <begin position="61"/>
        <end position="241"/>
    </location>
</feature>
<organism evidence="9 10">
    <name type="scientific">Micromonospora sicca</name>
    <dbReference type="NCBI Taxonomy" id="2202420"/>
    <lineage>
        <taxon>Bacteria</taxon>
        <taxon>Bacillati</taxon>
        <taxon>Actinomycetota</taxon>
        <taxon>Actinomycetes</taxon>
        <taxon>Micromonosporales</taxon>
        <taxon>Micromonosporaceae</taxon>
        <taxon>Micromonospora</taxon>
    </lineage>
</organism>
<evidence type="ECO:0000259" key="8">
    <source>
        <dbReference type="PROSITE" id="PS50928"/>
    </source>
</evidence>
<keyword evidence="5 7" id="KW-1133">Transmembrane helix</keyword>
<protein>
    <recommendedName>
        <fullName evidence="8">ABC transmembrane type-1 domain-containing protein</fullName>
    </recommendedName>
</protein>
<dbReference type="EMBL" id="QGKS01000258">
    <property type="protein sequence ID" value="PWR13622.1"/>
    <property type="molecule type" value="Genomic_DNA"/>
</dbReference>
<dbReference type="SUPFAM" id="SSF161098">
    <property type="entry name" value="MetI-like"/>
    <property type="match status" value="1"/>
</dbReference>
<feature type="transmembrane region" description="Helical" evidence="7">
    <location>
        <begin position="101"/>
        <end position="121"/>
    </location>
</feature>
<name>A0A317DGZ2_9ACTN</name>
<reference evidence="9 10" key="1">
    <citation type="submission" date="2018-05" db="EMBL/GenBank/DDBJ databases">
        <title>Micromonosporas from Atacama Desert.</title>
        <authorList>
            <person name="Carro L."/>
            <person name="Golinska P."/>
            <person name="Klenk H.-P."/>
            <person name="Goodfellow M."/>
        </authorList>
    </citation>
    <scope>NUCLEOTIDE SEQUENCE [LARGE SCALE GENOMIC DNA]</scope>
    <source>
        <strain evidence="9 10">4G51</strain>
    </source>
</reference>
<evidence type="ECO:0000256" key="4">
    <source>
        <dbReference type="ARBA" id="ARBA00022692"/>
    </source>
</evidence>
<dbReference type="GO" id="GO:0055085">
    <property type="term" value="P:transmembrane transport"/>
    <property type="evidence" value="ECO:0007669"/>
    <property type="project" value="InterPro"/>
</dbReference>
<dbReference type="InterPro" id="IPR035906">
    <property type="entry name" value="MetI-like_sf"/>
</dbReference>
<feature type="transmembrane region" description="Helical" evidence="7">
    <location>
        <begin position="223"/>
        <end position="249"/>
    </location>
</feature>
<evidence type="ECO:0000256" key="3">
    <source>
        <dbReference type="ARBA" id="ARBA00022475"/>
    </source>
</evidence>
<comment type="similarity">
    <text evidence="7">Belongs to the binding-protein-dependent transport system permease family.</text>
</comment>
<keyword evidence="2 7" id="KW-0813">Transport</keyword>
<keyword evidence="6 7" id="KW-0472">Membrane</keyword>
<keyword evidence="3" id="KW-1003">Cell membrane</keyword>
<evidence type="ECO:0000256" key="6">
    <source>
        <dbReference type="ARBA" id="ARBA00023136"/>
    </source>
</evidence>
<dbReference type="AlphaFoldDB" id="A0A317DGZ2"/>
<dbReference type="GO" id="GO:0005886">
    <property type="term" value="C:plasma membrane"/>
    <property type="evidence" value="ECO:0007669"/>
    <property type="project" value="UniProtKB-SubCell"/>
</dbReference>
<evidence type="ECO:0000256" key="7">
    <source>
        <dbReference type="RuleBase" id="RU363032"/>
    </source>
</evidence>
<evidence type="ECO:0000256" key="1">
    <source>
        <dbReference type="ARBA" id="ARBA00004651"/>
    </source>
</evidence>
<feature type="transmembrane region" description="Helical" evidence="7">
    <location>
        <begin position="12"/>
        <end position="32"/>
    </location>
</feature>
<feature type="transmembrane region" description="Helical" evidence="7">
    <location>
        <begin position="69"/>
        <end position="89"/>
    </location>
</feature>
<feature type="transmembrane region" description="Helical" evidence="7">
    <location>
        <begin position="127"/>
        <end position="149"/>
    </location>
</feature>
<keyword evidence="4 7" id="KW-0812">Transmembrane</keyword>
<gene>
    <name evidence="9" type="ORF">DKT69_20025</name>
</gene>
<dbReference type="InterPro" id="IPR000515">
    <property type="entry name" value="MetI-like"/>
</dbReference>
<evidence type="ECO:0000256" key="2">
    <source>
        <dbReference type="ARBA" id="ARBA00022448"/>
    </source>
</evidence>
<dbReference type="CDD" id="cd06261">
    <property type="entry name" value="TM_PBP2"/>
    <property type="match status" value="1"/>
</dbReference>
<dbReference type="PANTHER" id="PTHR30151:SF0">
    <property type="entry name" value="ABC TRANSPORTER PERMEASE PROTEIN MJ0413-RELATED"/>
    <property type="match status" value="1"/>
</dbReference>
<dbReference type="Pfam" id="PF00528">
    <property type="entry name" value="BPD_transp_1"/>
    <property type="match status" value="1"/>
</dbReference>
<accession>A0A317DGZ2</accession>
<dbReference type="Proteomes" id="UP000246050">
    <property type="component" value="Unassembled WGS sequence"/>
</dbReference>
<dbReference type="Gene3D" id="1.10.3720.10">
    <property type="entry name" value="MetI-like"/>
    <property type="match status" value="1"/>
</dbReference>
<dbReference type="RefSeq" id="WP_109803051.1">
    <property type="nucleotide sequence ID" value="NZ_QGKS01000258.1"/>
</dbReference>
<evidence type="ECO:0000313" key="10">
    <source>
        <dbReference type="Proteomes" id="UP000246050"/>
    </source>
</evidence>
<dbReference type="PROSITE" id="PS50928">
    <property type="entry name" value="ABC_TM1"/>
    <property type="match status" value="1"/>
</dbReference>